<dbReference type="EMBL" id="JAVRHR010000001">
    <property type="protein sequence ID" value="MDT0605430.1"/>
    <property type="molecule type" value="Genomic_DNA"/>
</dbReference>
<comment type="caution">
    <text evidence="2">The sequence shown here is derived from an EMBL/GenBank/DDBJ whole genome shotgun (WGS) entry which is preliminary data.</text>
</comment>
<dbReference type="Pfam" id="PF06439">
    <property type="entry name" value="3keto-disac_hyd"/>
    <property type="match status" value="1"/>
</dbReference>
<sequence>MSSKKTIHKINLIFIVCLWFLSCKQSPNQEWINLIDDNSLKGWEIKNGLAKYVVENNEIIGTTLVNSPNTFLCTTTKYEDFILEFEVMVDTTINSGVQFRSNSYPEFNDGQVHGYQAEIDPSKRAWSGGIYEEGKRGWLYDLKNNEEGQKAFKNGEWNRYRIEALGDNLVIWVNDVNTANLKDNASSSGFIGLQVHSIGADSTNANKKIKWRDIRITTKNLSSFKKEPTAPFLDSIQKE</sequence>
<evidence type="ECO:0000313" key="3">
    <source>
        <dbReference type="Proteomes" id="UP001255246"/>
    </source>
</evidence>
<dbReference type="PROSITE" id="PS51257">
    <property type="entry name" value="PROKAR_LIPOPROTEIN"/>
    <property type="match status" value="1"/>
</dbReference>
<reference evidence="2 3" key="1">
    <citation type="submission" date="2023-09" db="EMBL/GenBank/DDBJ databases">
        <authorList>
            <person name="Rey-Velasco X."/>
        </authorList>
    </citation>
    <scope>NUCLEOTIDE SEQUENCE [LARGE SCALE GENOMIC DNA]</scope>
    <source>
        <strain evidence="2 3">F388</strain>
    </source>
</reference>
<keyword evidence="3" id="KW-1185">Reference proteome</keyword>
<organism evidence="2 3">
    <name type="scientific">Croceitalea rosinachiae</name>
    <dbReference type="NCBI Taxonomy" id="3075596"/>
    <lineage>
        <taxon>Bacteria</taxon>
        <taxon>Pseudomonadati</taxon>
        <taxon>Bacteroidota</taxon>
        <taxon>Flavobacteriia</taxon>
        <taxon>Flavobacteriales</taxon>
        <taxon>Flavobacteriaceae</taxon>
        <taxon>Croceitalea</taxon>
    </lineage>
</organism>
<feature type="domain" description="3-keto-alpha-glucoside-1,2-lyase/3-keto-2-hydroxy-glucal hydratase" evidence="1">
    <location>
        <begin position="30"/>
        <end position="217"/>
    </location>
</feature>
<dbReference type="Gene3D" id="2.60.120.560">
    <property type="entry name" value="Exo-inulinase, domain 1"/>
    <property type="match status" value="1"/>
</dbReference>
<evidence type="ECO:0000313" key="2">
    <source>
        <dbReference type="EMBL" id="MDT0605430.1"/>
    </source>
</evidence>
<accession>A0ABU3A698</accession>
<dbReference type="Proteomes" id="UP001255246">
    <property type="component" value="Unassembled WGS sequence"/>
</dbReference>
<evidence type="ECO:0000259" key="1">
    <source>
        <dbReference type="Pfam" id="PF06439"/>
    </source>
</evidence>
<dbReference type="InterPro" id="IPR010496">
    <property type="entry name" value="AL/BT2_dom"/>
</dbReference>
<protein>
    <submittedName>
        <fullName evidence="2">DUF1080 domain-containing protein</fullName>
    </submittedName>
</protein>
<name>A0ABU3A698_9FLAO</name>
<gene>
    <name evidence="2" type="ORF">RM706_00220</name>
</gene>
<proteinExistence type="predicted"/>
<dbReference type="RefSeq" id="WP_311349002.1">
    <property type="nucleotide sequence ID" value="NZ_JAVRHR010000001.1"/>
</dbReference>